<dbReference type="EMBL" id="CAJVPZ010040758">
    <property type="protein sequence ID" value="CAG8760260.1"/>
    <property type="molecule type" value="Genomic_DNA"/>
</dbReference>
<accession>A0A9N9J5B9</accession>
<dbReference type="Proteomes" id="UP000789396">
    <property type="component" value="Unassembled WGS sequence"/>
</dbReference>
<feature type="non-terminal residue" evidence="1">
    <location>
        <position position="1"/>
    </location>
</feature>
<protein>
    <submittedName>
        <fullName evidence="1">2892_t:CDS:1</fullName>
    </submittedName>
</protein>
<proteinExistence type="predicted"/>
<dbReference type="AlphaFoldDB" id="A0A9N9J5B9"/>
<keyword evidence="2" id="KW-1185">Reference proteome</keyword>
<reference evidence="1" key="1">
    <citation type="submission" date="2021-06" db="EMBL/GenBank/DDBJ databases">
        <authorList>
            <person name="Kallberg Y."/>
            <person name="Tangrot J."/>
            <person name="Rosling A."/>
        </authorList>
    </citation>
    <scope>NUCLEOTIDE SEQUENCE</scope>
    <source>
        <strain evidence="1">IN212</strain>
    </source>
</reference>
<name>A0A9N9J5B9_9GLOM</name>
<evidence type="ECO:0000313" key="1">
    <source>
        <dbReference type="EMBL" id="CAG8760260.1"/>
    </source>
</evidence>
<comment type="caution">
    <text evidence="1">The sequence shown here is derived from an EMBL/GenBank/DDBJ whole genome shotgun (WGS) entry which is preliminary data.</text>
</comment>
<gene>
    <name evidence="1" type="ORF">RFULGI_LOCUS14254</name>
</gene>
<sequence>FQPTEVEANNLGSDADDVIDEDNRKIGIRKKINNKPSKVAYCYDEAEIAYLREEIVKLNPMDVSQMPRR</sequence>
<evidence type="ECO:0000313" key="2">
    <source>
        <dbReference type="Proteomes" id="UP000789396"/>
    </source>
</evidence>
<organism evidence="1 2">
    <name type="scientific">Racocetra fulgida</name>
    <dbReference type="NCBI Taxonomy" id="60492"/>
    <lineage>
        <taxon>Eukaryota</taxon>
        <taxon>Fungi</taxon>
        <taxon>Fungi incertae sedis</taxon>
        <taxon>Mucoromycota</taxon>
        <taxon>Glomeromycotina</taxon>
        <taxon>Glomeromycetes</taxon>
        <taxon>Diversisporales</taxon>
        <taxon>Gigasporaceae</taxon>
        <taxon>Racocetra</taxon>
    </lineage>
</organism>